<dbReference type="PANTHER" id="PTHR30146">
    <property type="entry name" value="LACI-RELATED TRANSCRIPTIONAL REPRESSOR"/>
    <property type="match status" value="1"/>
</dbReference>
<dbReference type="SUPFAM" id="SSF53822">
    <property type="entry name" value="Periplasmic binding protein-like I"/>
    <property type="match status" value="1"/>
</dbReference>
<dbReference type="Gene3D" id="1.10.10.10">
    <property type="entry name" value="Winged helix-like DNA-binding domain superfamily/Winged helix DNA-binding domain"/>
    <property type="match status" value="1"/>
</dbReference>
<dbReference type="Pfam" id="PF13377">
    <property type="entry name" value="Peripla_BP_3"/>
    <property type="match status" value="1"/>
</dbReference>
<dbReference type="InterPro" id="IPR046335">
    <property type="entry name" value="LacI/GalR-like_sensor"/>
</dbReference>
<evidence type="ECO:0000256" key="2">
    <source>
        <dbReference type="ARBA" id="ARBA00023015"/>
    </source>
</evidence>
<proteinExistence type="predicted"/>
<organism evidence="6 7">
    <name type="scientific">Luteolibacter ambystomatis</name>
    <dbReference type="NCBI Taxonomy" id="2824561"/>
    <lineage>
        <taxon>Bacteria</taxon>
        <taxon>Pseudomonadati</taxon>
        <taxon>Verrucomicrobiota</taxon>
        <taxon>Verrucomicrobiia</taxon>
        <taxon>Verrucomicrobiales</taxon>
        <taxon>Verrucomicrobiaceae</taxon>
        <taxon>Luteolibacter</taxon>
    </lineage>
</organism>
<evidence type="ECO:0000313" key="7">
    <source>
        <dbReference type="Proteomes" id="UP000676169"/>
    </source>
</evidence>
<name>A0A975G7V9_9BACT</name>
<keyword evidence="3 6" id="KW-0238">DNA-binding</keyword>
<dbReference type="GO" id="GO:0000976">
    <property type="term" value="F:transcription cis-regulatory region binding"/>
    <property type="evidence" value="ECO:0007669"/>
    <property type="project" value="TreeGrafter"/>
</dbReference>
<dbReference type="InterPro" id="IPR036390">
    <property type="entry name" value="WH_DNA-bd_sf"/>
</dbReference>
<dbReference type="Proteomes" id="UP000676169">
    <property type="component" value="Chromosome"/>
</dbReference>
<dbReference type="InterPro" id="IPR036388">
    <property type="entry name" value="WH-like_DNA-bd_sf"/>
</dbReference>
<keyword evidence="4" id="KW-0804">Transcription</keyword>
<dbReference type="GO" id="GO:0003700">
    <property type="term" value="F:DNA-binding transcription factor activity"/>
    <property type="evidence" value="ECO:0007669"/>
    <property type="project" value="TreeGrafter"/>
</dbReference>
<dbReference type="Gene3D" id="3.40.50.2300">
    <property type="match status" value="2"/>
</dbReference>
<keyword evidence="2" id="KW-0805">Transcription regulation</keyword>
<reference evidence="6" key="1">
    <citation type="submission" date="2021-04" db="EMBL/GenBank/DDBJ databases">
        <title>Luteolibacter sp. 32A isolated from the skin of an Anderson's salamander (Ambystoma andersonii).</title>
        <authorList>
            <person name="Spergser J."/>
            <person name="Busse H.-J."/>
        </authorList>
    </citation>
    <scope>NUCLEOTIDE SEQUENCE</scope>
    <source>
        <strain evidence="6">32A</strain>
    </source>
</reference>
<dbReference type="RefSeq" id="WP_211630004.1">
    <property type="nucleotide sequence ID" value="NZ_CP073100.1"/>
</dbReference>
<dbReference type="KEGG" id="lamb:KBB96_13680"/>
<evidence type="ECO:0000256" key="3">
    <source>
        <dbReference type="ARBA" id="ARBA00023125"/>
    </source>
</evidence>
<evidence type="ECO:0000259" key="5">
    <source>
        <dbReference type="Pfam" id="PF13377"/>
    </source>
</evidence>
<evidence type="ECO:0000313" key="6">
    <source>
        <dbReference type="EMBL" id="QUE49915.1"/>
    </source>
</evidence>
<keyword evidence="1" id="KW-0678">Repressor</keyword>
<gene>
    <name evidence="6" type="ORF">KBB96_13680</name>
</gene>
<evidence type="ECO:0000256" key="1">
    <source>
        <dbReference type="ARBA" id="ARBA00022491"/>
    </source>
</evidence>
<dbReference type="EMBL" id="CP073100">
    <property type="protein sequence ID" value="QUE49915.1"/>
    <property type="molecule type" value="Genomic_DNA"/>
</dbReference>
<protein>
    <submittedName>
        <fullName evidence="6">LacI family DNA-binding transcriptional regulator</fullName>
    </submittedName>
</protein>
<keyword evidence="7" id="KW-1185">Reference proteome</keyword>
<dbReference type="PANTHER" id="PTHR30146:SF148">
    <property type="entry name" value="HTH-TYPE TRANSCRIPTIONAL REPRESSOR PURR-RELATED"/>
    <property type="match status" value="1"/>
</dbReference>
<dbReference type="InterPro" id="IPR028082">
    <property type="entry name" value="Peripla_BP_I"/>
</dbReference>
<dbReference type="SUPFAM" id="SSF46785">
    <property type="entry name" value="Winged helix' DNA-binding domain"/>
    <property type="match status" value="1"/>
</dbReference>
<dbReference type="AlphaFoldDB" id="A0A975G7V9"/>
<feature type="domain" description="Transcriptional regulator LacI/GalR-like sensor" evidence="5">
    <location>
        <begin position="212"/>
        <end position="371"/>
    </location>
</feature>
<sequence>MAFLIFTRWKNRIVFRGVMHPVPRLSLVEQTALHLQQGIDSGRWKGAMPGVVRLAGDLGVSKDTAVAALALLEARGSIVSRGRGKRREVVGGTSRPIIRSLRVGLLLREELGKSVALTQEIFLRLMHDLEALGHKPVFAPKSQGDLGLDPARIGRMVRKCGADAWVISGAPVEVLDWFNQQGPPFIVLGGRHGGYPLAMASVSSLNAIRESVDRLIGLGHRRIVLVCLPDWVRPVPGRMMNWFFEHLRAAGLPASEYNAPYHETTPEGFERLLESLFQLTSPTALIVPNMHYAFATISFLAARGLSVPRDVSLVVRSSDPVFDWGRLRIAYFHCPADPLIRRVLRWVEACSKGAPDFEEMSVDAVLVPGDSIAPPPGAVG</sequence>
<evidence type="ECO:0000256" key="4">
    <source>
        <dbReference type="ARBA" id="ARBA00023163"/>
    </source>
</evidence>
<accession>A0A975G7V9</accession>